<reference evidence="2" key="1">
    <citation type="submission" date="2018-07" db="EMBL/GenBank/DDBJ databases">
        <authorList>
            <consortium name="GenomeTrakr network: Whole genome sequencing for foodborne pathogen traceback"/>
        </authorList>
    </citation>
    <scope>NUCLEOTIDE SEQUENCE [LARGE SCALE GENOMIC DNA]</scope>
    <source>
        <strain evidence="2">CFSAN034452</strain>
    </source>
</reference>
<feature type="transmembrane region" description="Helical" evidence="1">
    <location>
        <begin position="37"/>
        <end position="60"/>
    </location>
</feature>
<gene>
    <name evidence="2" type="ORF">ATQ15_21520</name>
</gene>
<dbReference type="AlphaFoldDB" id="A0A3I6KMP6"/>
<evidence type="ECO:0000313" key="2">
    <source>
        <dbReference type="EMBL" id="MIT46056.1"/>
    </source>
</evidence>
<keyword evidence="1" id="KW-0812">Transmembrane</keyword>
<protein>
    <recommendedName>
        <fullName evidence="3">DUF4282 domain-containing protein</fullName>
    </recommendedName>
</protein>
<evidence type="ECO:0000256" key="1">
    <source>
        <dbReference type="SAM" id="Phobius"/>
    </source>
</evidence>
<keyword evidence="1" id="KW-0472">Membrane</keyword>
<accession>A0A3I6KMP6</accession>
<dbReference type="EMBL" id="RSTW01000022">
    <property type="protein sequence ID" value="MIT46056.1"/>
    <property type="molecule type" value="Genomic_DNA"/>
</dbReference>
<comment type="caution">
    <text evidence="2">The sequence shown here is derived from an EMBL/GenBank/DDBJ whole genome shotgun (WGS) entry which is preliminary data.</text>
</comment>
<organism evidence="2">
    <name type="scientific">Salmonella enterica</name>
    <name type="common">Salmonella choleraesuis</name>
    <dbReference type="NCBI Taxonomy" id="28901"/>
    <lineage>
        <taxon>Bacteria</taxon>
        <taxon>Pseudomonadati</taxon>
        <taxon>Pseudomonadota</taxon>
        <taxon>Gammaproteobacteria</taxon>
        <taxon>Enterobacterales</taxon>
        <taxon>Enterobacteriaceae</taxon>
        <taxon>Salmonella</taxon>
    </lineage>
</organism>
<keyword evidence="1" id="KW-1133">Transmembrane helix</keyword>
<feature type="transmembrane region" description="Helical" evidence="1">
    <location>
        <begin position="12"/>
        <end position="31"/>
    </location>
</feature>
<name>A0A3I6KMP6_SALER</name>
<dbReference type="Proteomes" id="UP000885418">
    <property type="component" value="Unassembled WGS sequence"/>
</dbReference>
<proteinExistence type="predicted"/>
<dbReference type="RefSeq" id="WP_079916457.1">
    <property type="nucleotide sequence ID" value="NZ_MYLT01000002.1"/>
</dbReference>
<sequence length="81" mass="9514">MDFFKFDQLITPKILSIIYLLLVIFCIVMAVKTGGTNGIQMICWIIAAIVMRIPFEFVMVTFKNNEYLRRICEEMEEKKAE</sequence>
<evidence type="ECO:0008006" key="3">
    <source>
        <dbReference type="Google" id="ProtNLM"/>
    </source>
</evidence>